<sequence>MLTLNNVPEAVSGGVAAGGDGSDRALRWDDGSWLLDGGLPPDEVCALLAIDALPGEDEGEDETLGGFAMAVSAASPPPATPPTGPATASGGSTWTATGSTRCSPRRTWRGTGPHCRGPKLGDGSAKRAPTSVMAAANPPAPGTATPIPGRSRTVHVRVRRIAQEPSPHTA</sequence>
<dbReference type="SUPFAM" id="SSF56176">
    <property type="entry name" value="FAD-binding/transporter-associated domain-like"/>
    <property type="match status" value="1"/>
</dbReference>
<dbReference type="InterPro" id="IPR016169">
    <property type="entry name" value="FAD-bd_PCMH_sub2"/>
</dbReference>
<proteinExistence type="predicted"/>
<feature type="region of interest" description="Disordered" evidence="1">
    <location>
        <begin position="71"/>
        <end position="153"/>
    </location>
</feature>
<dbReference type="EMBL" id="CADCWL010000198">
    <property type="protein sequence ID" value="CAA9577332.1"/>
    <property type="molecule type" value="Genomic_DNA"/>
</dbReference>
<accession>A0A6J4VGG4</accession>
<name>A0A6J4VGG4_9BACT</name>
<dbReference type="Gene3D" id="3.30.465.10">
    <property type="match status" value="1"/>
</dbReference>
<dbReference type="AlphaFoldDB" id="A0A6J4VGG4"/>
<reference evidence="2" key="1">
    <citation type="submission" date="2020-02" db="EMBL/GenBank/DDBJ databases">
        <authorList>
            <person name="Meier V. D."/>
        </authorList>
    </citation>
    <scope>NUCLEOTIDE SEQUENCE</scope>
    <source>
        <strain evidence="2">AVDCRST_MAG19</strain>
    </source>
</reference>
<evidence type="ECO:0000313" key="2">
    <source>
        <dbReference type="EMBL" id="CAA9577332.1"/>
    </source>
</evidence>
<dbReference type="InterPro" id="IPR036318">
    <property type="entry name" value="FAD-bd_PCMH-like_sf"/>
</dbReference>
<gene>
    <name evidence="2" type="ORF">AVDCRST_MAG19-3459</name>
</gene>
<organism evidence="2">
    <name type="scientific">uncultured Thermomicrobiales bacterium</name>
    <dbReference type="NCBI Taxonomy" id="1645740"/>
    <lineage>
        <taxon>Bacteria</taxon>
        <taxon>Pseudomonadati</taxon>
        <taxon>Thermomicrobiota</taxon>
        <taxon>Thermomicrobia</taxon>
        <taxon>Thermomicrobiales</taxon>
        <taxon>environmental samples</taxon>
    </lineage>
</organism>
<protein>
    <submittedName>
        <fullName evidence="2">Uncharacterized protein</fullName>
    </submittedName>
</protein>
<feature type="compositionally biased region" description="Low complexity" evidence="1">
    <location>
        <begin position="134"/>
        <end position="149"/>
    </location>
</feature>
<feature type="region of interest" description="Disordered" evidence="1">
    <location>
        <begin position="1"/>
        <end position="24"/>
    </location>
</feature>
<dbReference type="GO" id="GO:0050660">
    <property type="term" value="F:flavin adenine dinucleotide binding"/>
    <property type="evidence" value="ECO:0007669"/>
    <property type="project" value="InterPro"/>
</dbReference>
<feature type="compositionally biased region" description="Low complexity" evidence="1">
    <location>
        <begin position="85"/>
        <end position="100"/>
    </location>
</feature>
<evidence type="ECO:0000256" key="1">
    <source>
        <dbReference type="SAM" id="MobiDB-lite"/>
    </source>
</evidence>
<feature type="compositionally biased region" description="Pro residues" evidence="1">
    <location>
        <begin position="75"/>
        <end position="84"/>
    </location>
</feature>